<reference evidence="2" key="1">
    <citation type="journal article" date="2015" name="Nature">
        <title>Complex archaea that bridge the gap between prokaryotes and eukaryotes.</title>
        <authorList>
            <person name="Spang A."/>
            <person name="Saw J.H."/>
            <person name="Jorgensen S.L."/>
            <person name="Zaremba-Niedzwiedzka K."/>
            <person name="Martijn J."/>
            <person name="Lind A.E."/>
            <person name="van Eijk R."/>
            <person name="Schleper C."/>
            <person name="Guy L."/>
            <person name="Ettema T.J."/>
        </authorList>
    </citation>
    <scope>NUCLEOTIDE SEQUENCE</scope>
</reference>
<keyword evidence="1" id="KW-1133">Transmembrane helix</keyword>
<protein>
    <submittedName>
        <fullName evidence="2">Uncharacterized protein</fullName>
    </submittedName>
</protein>
<accession>A0A0F9B842</accession>
<keyword evidence="1" id="KW-0812">Transmembrane</keyword>
<comment type="caution">
    <text evidence="2">The sequence shown here is derived from an EMBL/GenBank/DDBJ whole genome shotgun (WGS) entry which is preliminary data.</text>
</comment>
<feature type="transmembrane region" description="Helical" evidence="1">
    <location>
        <begin position="114"/>
        <end position="141"/>
    </location>
</feature>
<name>A0A0F9B842_9ZZZZ</name>
<gene>
    <name evidence="2" type="ORF">LCGC14_2821260</name>
</gene>
<dbReference type="EMBL" id="LAZR01053478">
    <property type="protein sequence ID" value="KKK80661.1"/>
    <property type="molecule type" value="Genomic_DNA"/>
</dbReference>
<sequence>MGDLILIFSVGVIIWWIFFSRKKRGTGVDSPDRDGLTETQRRWHENKARERLEHISNDITESLDRLDTPTRQTVQKLMEIQEYVATHKRPFTISEWLVWDIEPQFVKKYCTWAAVYFSISFLPLLWGWPVNLVIMMGFWLYLDSVLYKQKLISEITEWNPEWQEKFGEKDK</sequence>
<proteinExistence type="predicted"/>
<evidence type="ECO:0000313" key="2">
    <source>
        <dbReference type="EMBL" id="KKK80661.1"/>
    </source>
</evidence>
<dbReference type="AlphaFoldDB" id="A0A0F9B842"/>
<evidence type="ECO:0000256" key="1">
    <source>
        <dbReference type="SAM" id="Phobius"/>
    </source>
</evidence>
<keyword evidence="1" id="KW-0472">Membrane</keyword>
<feature type="transmembrane region" description="Helical" evidence="1">
    <location>
        <begin position="6"/>
        <end position="21"/>
    </location>
</feature>
<organism evidence="2">
    <name type="scientific">marine sediment metagenome</name>
    <dbReference type="NCBI Taxonomy" id="412755"/>
    <lineage>
        <taxon>unclassified sequences</taxon>
        <taxon>metagenomes</taxon>
        <taxon>ecological metagenomes</taxon>
    </lineage>
</organism>